<feature type="compositionally biased region" description="Basic and acidic residues" evidence="8">
    <location>
        <begin position="1"/>
        <end position="29"/>
    </location>
</feature>
<feature type="region of interest" description="Disordered" evidence="8">
    <location>
        <begin position="519"/>
        <end position="542"/>
    </location>
</feature>
<dbReference type="PANTHER" id="PTHR21736">
    <property type="entry name" value="VERNALIZATION-INSENSITIVE PROTEIN 3"/>
    <property type="match status" value="1"/>
</dbReference>
<feature type="compositionally biased region" description="Basic and acidic residues" evidence="8">
    <location>
        <begin position="171"/>
        <end position="184"/>
    </location>
</feature>
<reference evidence="12" key="1">
    <citation type="journal article" date="2024" name="IScience">
        <title>Strigolactones Initiate the Formation of Haustorium-like Structures in Castilleja.</title>
        <authorList>
            <person name="Buerger M."/>
            <person name="Peterson D."/>
            <person name="Chory J."/>
        </authorList>
    </citation>
    <scope>NUCLEOTIDE SEQUENCE [LARGE SCALE GENOMIC DNA]</scope>
</reference>
<feature type="domain" description="Oberon coiled-coil region" evidence="10">
    <location>
        <begin position="922"/>
        <end position="1040"/>
    </location>
</feature>
<evidence type="ECO:0000256" key="2">
    <source>
        <dbReference type="ARBA" id="ARBA00022723"/>
    </source>
</evidence>
<dbReference type="PANTHER" id="PTHR21736:SF20">
    <property type="entry name" value="PROTEIN OBERON 4"/>
    <property type="match status" value="1"/>
</dbReference>
<feature type="region of interest" description="Disordered" evidence="8">
    <location>
        <begin position="1"/>
        <end position="376"/>
    </location>
</feature>
<feature type="compositionally biased region" description="Polar residues" evidence="8">
    <location>
        <begin position="333"/>
        <end position="348"/>
    </location>
</feature>
<comment type="caution">
    <text evidence="11">The sequence shown here is derived from an EMBL/GenBank/DDBJ whole genome shotgun (WGS) entry which is preliminary data.</text>
</comment>
<name>A0ABD3BZJ0_9LAMI</name>
<accession>A0ABD3BZJ0</accession>
<evidence type="ECO:0000256" key="1">
    <source>
        <dbReference type="ARBA" id="ARBA00004123"/>
    </source>
</evidence>
<feature type="compositionally biased region" description="Polar residues" evidence="8">
    <location>
        <begin position="358"/>
        <end position="368"/>
    </location>
</feature>
<keyword evidence="12" id="KW-1185">Reference proteome</keyword>
<keyword evidence="4" id="KW-0862">Zinc</keyword>
<evidence type="ECO:0000259" key="10">
    <source>
        <dbReference type="Pfam" id="PF16312"/>
    </source>
</evidence>
<dbReference type="GO" id="GO:0008270">
    <property type="term" value="F:zinc ion binding"/>
    <property type="evidence" value="ECO:0007669"/>
    <property type="project" value="UniProtKB-KW"/>
</dbReference>
<dbReference type="InterPro" id="IPR004082">
    <property type="entry name" value="OBERON"/>
</dbReference>
<keyword evidence="3" id="KW-0863">Zinc-finger</keyword>
<evidence type="ECO:0000256" key="4">
    <source>
        <dbReference type="ARBA" id="ARBA00022833"/>
    </source>
</evidence>
<evidence type="ECO:0008006" key="13">
    <source>
        <dbReference type="Google" id="ProtNLM"/>
    </source>
</evidence>
<evidence type="ECO:0000259" key="9">
    <source>
        <dbReference type="Pfam" id="PF07227"/>
    </source>
</evidence>
<feature type="compositionally biased region" description="Basic and acidic residues" evidence="8">
    <location>
        <begin position="60"/>
        <end position="98"/>
    </location>
</feature>
<gene>
    <name evidence="11" type="ORF">CASFOL_033942</name>
</gene>
<protein>
    <recommendedName>
        <fullName evidence="13">Protein OBERON 4</fullName>
    </recommendedName>
</protein>
<feature type="compositionally biased region" description="Basic and acidic residues" evidence="8">
    <location>
        <begin position="260"/>
        <end position="287"/>
    </location>
</feature>
<dbReference type="CDD" id="cd15612">
    <property type="entry name" value="PHD_OBE1_like"/>
    <property type="match status" value="1"/>
</dbReference>
<dbReference type="EMBL" id="JAVIJP010000060">
    <property type="protein sequence ID" value="KAL3622531.1"/>
    <property type="molecule type" value="Genomic_DNA"/>
</dbReference>
<evidence type="ECO:0000313" key="11">
    <source>
        <dbReference type="EMBL" id="KAL3622531.1"/>
    </source>
</evidence>
<evidence type="ECO:0000256" key="7">
    <source>
        <dbReference type="SAM" id="Coils"/>
    </source>
</evidence>
<evidence type="ECO:0000256" key="8">
    <source>
        <dbReference type="SAM" id="MobiDB-lite"/>
    </source>
</evidence>
<organism evidence="11 12">
    <name type="scientific">Castilleja foliolosa</name>
    <dbReference type="NCBI Taxonomy" id="1961234"/>
    <lineage>
        <taxon>Eukaryota</taxon>
        <taxon>Viridiplantae</taxon>
        <taxon>Streptophyta</taxon>
        <taxon>Embryophyta</taxon>
        <taxon>Tracheophyta</taxon>
        <taxon>Spermatophyta</taxon>
        <taxon>Magnoliopsida</taxon>
        <taxon>eudicotyledons</taxon>
        <taxon>Gunneridae</taxon>
        <taxon>Pentapetalae</taxon>
        <taxon>asterids</taxon>
        <taxon>lamiids</taxon>
        <taxon>Lamiales</taxon>
        <taxon>Orobanchaceae</taxon>
        <taxon>Pedicularideae</taxon>
        <taxon>Castillejinae</taxon>
        <taxon>Castilleja</taxon>
    </lineage>
</organism>
<keyword evidence="2" id="KW-0479">Metal-binding</keyword>
<keyword evidence="5 7" id="KW-0175">Coiled coil</keyword>
<comment type="subcellular location">
    <subcellularLocation>
        <location evidence="1">Nucleus</location>
    </subcellularLocation>
</comment>
<feature type="compositionally biased region" description="Basic and acidic residues" evidence="8">
    <location>
        <begin position="126"/>
        <end position="146"/>
    </location>
</feature>
<dbReference type="PRINTS" id="PR01544">
    <property type="entry name" value="ARATH130DUF"/>
</dbReference>
<dbReference type="GO" id="GO:0005634">
    <property type="term" value="C:nucleus"/>
    <property type="evidence" value="ECO:0007669"/>
    <property type="project" value="UniProtKB-SubCell"/>
</dbReference>
<dbReference type="AlphaFoldDB" id="A0ABD3BZJ0"/>
<dbReference type="Pfam" id="PF07227">
    <property type="entry name" value="PHD_Oberon"/>
    <property type="match status" value="1"/>
</dbReference>
<evidence type="ECO:0000256" key="5">
    <source>
        <dbReference type="ARBA" id="ARBA00023054"/>
    </source>
</evidence>
<evidence type="ECO:0000256" key="6">
    <source>
        <dbReference type="ARBA" id="ARBA00023242"/>
    </source>
</evidence>
<feature type="region of interest" description="Disordered" evidence="8">
    <location>
        <begin position="440"/>
        <end position="459"/>
    </location>
</feature>
<dbReference type="Pfam" id="PF16312">
    <property type="entry name" value="Oberon_cc"/>
    <property type="match status" value="1"/>
</dbReference>
<keyword evidence="6" id="KW-0539">Nucleus</keyword>
<feature type="compositionally biased region" description="Basic and acidic residues" evidence="8">
    <location>
        <begin position="201"/>
        <end position="218"/>
    </location>
</feature>
<dbReference type="Proteomes" id="UP001632038">
    <property type="component" value="Unassembled WGS sequence"/>
</dbReference>
<sequence>MKRLRSSDDLHSYGDKSVVKDWARKEDSGSQRSSSSLQRSSYYNRPSDSGRKVLNSSTSRYDRSEGDRESPKLVRKRSEYDLENYDRRKPYDRYRVGSERGALTPPPRAMYGPDQMYRSESFSGPPRRDFPKGFRSERDRPKRDSIAKSWRRFGGGKDSDDGSRSGNETSKGSRMDSKEVEKSKSKSPRGFGDAKSLGWSKDSESERSKSVEGKKYEDMPPVESCGPSSEREEGELEPDPQPHMHLAETDVEDNNSSPKDVNDELRVEIDTAEKNVEDDMNKSRVDENDTNDENEGENNLIEDEDSNYADKLSLLEQNEEKEMNEKEADDITMTENVETTATEKSTPSMKDKGKSVALSPSDNVNYTETDLEPENKQWDLMKSGDFEIEGPSTRGFQFFSTDPIKKPENVKQLSHNNNKPKDDKLALELSLSLPNILLPIGSQNRAQDPGSPSRARSVQSFASSFQTNSDGFTASMSFSGSQQFTHNPSCSLTHNGLDFEQSVKSRPLFQGVDWKALAEENKNKEVPPEQSQPNLRVTGGSDNSKLPIALERQLSFNNKHLSGFKNFGSYENILEEQVSAVGVEFSESIVTMIVSEPLQAMARRFTDMSGKHRACVKEFVLDIISNPGKKWQMSALQKALQKRVDITLDMLLNAHRTQLELLVALKTGLREYLMQKHDFPSSDLAEVFLNMRCRNLNCRSVLPADECDCKICSRRSDFCRECMCLVCSKFDMASNTCSWVGCDVCLHWCHADCGLRESHIRNGQSTTGLRGASEMQFYCVACGHPSEMFGFVKEVFLNFVKEWTAENLSRELEYVRRIFGASEDVKGKQLHEIAVRMLSKLGNRADLQGMQNHIMRFFNEINLDRPVNVDTSIEPRKELATKNQERSNGIGGSSLGSGWLKPVYSDKPPHRENPVKLLPNFDSNRNDNKFNVNLDFQKSIPKEHVFDELESIVRIKQAEAKMFQSRADDARKESEALRRIAVTKSERIEEEYRSRITKLRLAEAEDMRKQKVEELQALERAYQEYFNMKMRMETDIKDLLLKMEATRRNLTK</sequence>
<feature type="region of interest" description="Disordered" evidence="8">
    <location>
        <begin position="899"/>
        <end position="922"/>
    </location>
</feature>
<feature type="compositionally biased region" description="Polar residues" evidence="8">
    <location>
        <begin position="529"/>
        <end position="542"/>
    </location>
</feature>
<proteinExistence type="predicted"/>
<evidence type="ECO:0000256" key="3">
    <source>
        <dbReference type="ARBA" id="ARBA00022771"/>
    </source>
</evidence>
<feature type="domain" description="Oberon-like PHD finger" evidence="9">
    <location>
        <begin position="693"/>
        <end position="816"/>
    </location>
</feature>
<evidence type="ECO:0000313" key="12">
    <source>
        <dbReference type="Proteomes" id="UP001632038"/>
    </source>
</evidence>
<feature type="compositionally biased region" description="Low complexity" evidence="8">
    <location>
        <begin position="30"/>
        <end position="41"/>
    </location>
</feature>
<dbReference type="InterPro" id="IPR032535">
    <property type="entry name" value="Oberon_CC"/>
</dbReference>
<feature type="coiled-coil region" evidence="7">
    <location>
        <begin position="1001"/>
        <end position="1049"/>
    </location>
</feature>
<feature type="compositionally biased region" description="Acidic residues" evidence="8">
    <location>
        <begin position="288"/>
        <end position="307"/>
    </location>
</feature>
<dbReference type="InterPro" id="IPR047578">
    <property type="entry name" value="OBE1-like_PHD"/>
</dbReference>
<dbReference type="InterPro" id="IPR032881">
    <property type="entry name" value="Oberon-like_PHD"/>
</dbReference>